<dbReference type="Proteomes" id="UP000285517">
    <property type="component" value="Chromosome"/>
</dbReference>
<dbReference type="KEGG" id="aev:EI546_01605"/>
<dbReference type="InterPro" id="IPR027396">
    <property type="entry name" value="DsrEFH-like"/>
</dbReference>
<reference evidence="1 2" key="1">
    <citation type="submission" date="2019-01" db="EMBL/GenBank/DDBJ databases">
        <title>Complete genome sequencing of Aequorivita sp. H23M31.</title>
        <authorList>
            <person name="Bae J.-W."/>
        </authorList>
    </citation>
    <scope>NUCLEOTIDE SEQUENCE [LARGE SCALE GENOMIC DNA]</scope>
    <source>
        <strain evidence="1 2">H23M31</strain>
    </source>
</reference>
<name>A0A410FZT9_9FLAO</name>
<organism evidence="1 2">
    <name type="scientific">Aequorivita ciconiae</name>
    <dbReference type="NCBI Taxonomy" id="2494375"/>
    <lineage>
        <taxon>Bacteria</taxon>
        <taxon>Pseudomonadati</taxon>
        <taxon>Bacteroidota</taxon>
        <taxon>Flavobacteriia</taxon>
        <taxon>Flavobacteriales</taxon>
        <taxon>Flavobacteriaceae</taxon>
        <taxon>Aequorivita</taxon>
    </lineage>
</organism>
<evidence type="ECO:0000313" key="2">
    <source>
        <dbReference type="Proteomes" id="UP000285517"/>
    </source>
</evidence>
<protein>
    <recommendedName>
        <fullName evidence="3">Sulfur reduction protein DsrE</fullName>
    </recommendedName>
</protein>
<dbReference type="Gene3D" id="3.40.1260.10">
    <property type="entry name" value="DsrEFH-like"/>
    <property type="match status" value="1"/>
</dbReference>
<dbReference type="SUPFAM" id="SSF75169">
    <property type="entry name" value="DsrEFH-like"/>
    <property type="match status" value="1"/>
</dbReference>
<proteinExistence type="predicted"/>
<dbReference type="AlphaFoldDB" id="A0A410FZT9"/>
<sequence length="144" mass="16395">MKTIISTIILSFILVGANAQKMTSRQAQEQKQELSNYIVLTQSVEQLEPILMAATQLMKEDEKAFGDFQIVLYGKEVATLTDENIAEKYAKMFDEMEIRLMVCELSLKKYSNNSGKLSNYIKTVDNAFSYNLMLQKKGFLSLTL</sequence>
<evidence type="ECO:0000313" key="1">
    <source>
        <dbReference type="EMBL" id="QAA80503.1"/>
    </source>
</evidence>
<dbReference type="EMBL" id="CP034951">
    <property type="protein sequence ID" value="QAA80503.1"/>
    <property type="molecule type" value="Genomic_DNA"/>
</dbReference>
<evidence type="ECO:0008006" key="3">
    <source>
        <dbReference type="Google" id="ProtNLM"/>
    </source>
</evidence>
<accession>A0A410FZT9</accession>
<dbReference type="RefSeq" id="WP_128248903.1">
    <property type="nucleotide sequence ID" value="NZ_CP034951.1"/>
</dbReference>
<keyword evidence="2" id="KW-1185">Reference proteome</keyword>
<dbReference type="OrthoDB" id="1445762at2"/>
<gene>
    <name evidence="1" type="ORF">EI546_01605</name>
</gene>